<gene>
    <name evidence="8" type="primary">menF</name>
    <name evidence="8" type="ORF">HHUB_2287</name>
</gene>
<proteinExistence type="inferred from homology"/>
<comment type="similarity">
    <text evidence="2">Belongs to the isochorismate synthase family.</text>
</comment>
<keyword evidence="4 8" id="KW-0413">Isomerase</keyword>
<sequence length="442" mass="47476">MSSLSGEAAARGAVVSRSCRVADVSYRAFLAARDAPRIHWADPDGLELSGVGDAATVTASGADRFEAVREWATALFDDTDHDGPEVARPRLLGGFAFRDDHAPEGTWSGFPAAQFVLPAVQLASAGDETWLTVTRAGEDVDPKAVEATLADAREEIEALPAMQPSGPRPGVESTTTTSDEAAWREQVERAVERIEAGDLRKVVLATALRADLADDLDPRDLLERLRQSYPSCFRFLVEPTGDAAFLGATPERLVTLDDDSVQTVALAGSVGRGDTPEEDAELAAQLRDSEKIRHEQRLVTDTIAAQLGAFGDVSVGERSVRKLSNIQHLNTPITTDVSKDTHVLDVAEALHPTPAVGGLPPDAALDVIRETETFDRGWYAAPVGWFDGDGDGTFAVGLRSAVARDRTVTMFAGNGIVADSDPNEEWAEVQLKFQPILDELRR</sequence>
<feature type="region of interest" description="Disordered" evidence="6">
    <location>
        <begin position="161"/>
        <end position="181"/>
    </location>
</feature>
<evidence type="ECO:0000256" key="2">
    <source>
        <dbReference type="ARBA" id="ARBA00005297"/>
    </source>
</evidence>
<dbReference type="EC" id="5.4.4.2" evidence="3"/>
<dbReference type="OrthoDB" id="195185at2157"/>
<dbReference type="GO" id="GO:0000162">
    <property type="term" value="P:L-tryptophan biosynthetic process"/>
    <property type="evidence" value="ECO:0007669"/>
    <property type="project" value="UniProtKB-UniPathway"/>
</dbReference>
<dbReference type="Pfam" id="PF00425">
    <property type="entry name" value="Chorismate_bind"/>
    <property type="match status" value="1"/>
</dbReference>
<dbReference type="KEGG" id="hhb:Hhub_2287"/>
<name>A0A0U5H3T5_9EURY</name>
<dbReference type="PANTHER" id="PTHR42839">
    <property type="entry name" value="ISOCHORISMATE SYNTHASE ENTC"/>
    <property type="match status" value="1"/>
</dbReference>
<reference evidence="9" key="1">
    <citation type="journal article" date="2016" name="Environ. Microbiol.">
        <title>The complete genome of a viable archaeum isolated from 123-million-year-old rock salt.</title>
        <authorList>
            <person name="Jaakkola S.T."/>
            <person name="Pfeiffer F."/>
            <person name="Ravantti J.J."/>
            <person name="Guo Q."/>
            <person name="Liu Y."/>
            <person name="Chen X."/>
            <person name="Ma H."/>
            <person name="Yang C."/>
            <person name="Oksanen H.M."/>
            <person name="Bamford D.H."/>
        </authorList>
    </citation>
    <scope>NUCLEOTIDE SEQUENCE</scope>
    <source>
        <strain evidence="9">JI20-1</strain>
    </source>
</reference>
<evidence type="ECO:0000256" key="5">
    <source>
        <dbReference type="ARBA" id="ARBA00041564"/>
    </source>
</evidence>
<comment type="catalytic activity">
    <reaction evidence="1">
        <text>chorismate = isochorismate</text>
        <dbReference type="Rhea" id="RHEA:18985"/>
        <dbReference type="ChEBI" id="CHEBI:29748"/>
        <dbReference type="ChEBI" id="CHEBI:29780"/>
        <dbReference type="EC" id="5.4.4.2"/>
    </reaction>
</comment>
<evidence type="ECO:0000259" key="7">
    <source>
        <dbReference type="Pfam" id="PF00425"/>
    </source>
</evidence>
<dbReference type="InterPro" id="IPR004561">
    <property type="entry name" value="IsoChor_synthase"/>
</dbReference>
<dbReference type="RefSeq" id="WP_059056695.1">
    <property type="nucleotide sequence ID" value="NZ_CEML01000002.1"/>
</dbReference>
<evidence type="ECO:0000256" key="3">
    <source>
        <dbReference type="ARBA" id="ARBA00012824"/>
    </source>
</evidence>
<protein>
    <recommendedName>
        <fullName evidence="3">isochorismate synthase</fullName>
        <ecNumber evidence="3">5.4.4.2</ecNumber>
    </recommendedName>
    <alternativeName>
        <fullName evidence="5">Isochorismate mutase</fullName>
    </alternativeName>
</protein>
<evidence type="ECO:0000256" key="1">
    <source>
        <dbReference type="ARBA" id="ARBA00000799"/>
    </source>
</evidence>
<dbReference type="SUPFAM" id="SSF56322">
    <property type="entry name" value="ADC synthase"/>
    <property type="match status" value="1"/>
</dbReference>
<dbReference type="PANTHER" id="PTHR42839:SF2">
    <property type="entry name" value="ISOCHORISMATE SYNTHASE ENTC"/>
    <property type="match status" value="1"/>
</dbReference>
<organism evidence="8 9">
    <name type="scientific">Halobacterium hubeiense</name>
    <dbReference type="NCBI Taxonomy" id="1407499"/>
    <lineage>
        <taxon>Archaea</taxon>
        <taxon>Methanobacteriati</taxon>
        <taxon>Methanobacteriota</taxon>
        <taxon>Stenosarchaea group</taxon>
        <taxon>Halobacteria</taxon>
        <taxon>Halobacteriales</taxon>
        <taxon>Halobacteriaceae</taxon>
        <taxon>Halobacterium</taxon>
    </lineage>
</organism>
<keyword evidence="9" id="KW-1185">Reference proteome</keyword>
<evidence type="ECO:0000256" key="4">
    <source>
        <dbReference type="ARBA" id="ARBA00023235"/>
    </source>
</evidence>
<dbReference type="AlphaFoldDB" id="A0A0U5H3T5"/>
<dbReference type="UniPathway" id="UPA00035">
    <property type="reaction ID" value="UER00040"/>
</dbReference>
<dbReference type="InterPro" id="IPR015890">
    <property type="entry name" value="Chorismate_C"/>
</dbReference>
<dbReference type="EMBL" id="LN831302">
    <property type="protein sequence ID" value="CQH55828.1"/>
    <property type="molecule type" value="Genomic_DNA"/>
</dbReference>
<evidence type="ECO:0000256" key="6">
    <source>
        <dbReference type="SAM" id="MobiDB-lite"/>
    </source>
</evidence>
<dbReference type="InterPro" id="IPR005801">
    <property type="entry name" value="ADC_synthase"/>
</dbReference>
<dbReference type="GO" id="GO:0008909">
    <property type="term" value="F:isochorismate synthase activity"/>
    <property type="evidence" value="ECO:0007669"/>
    <property type="project" value="UniProtKB-EC"/>
</dbReference>
<dbReference type="NCBIfam" id="TIGR00543">
    <property type="entry name" value="isochor_syn"/>
    <property type="match status" value="1"/>
</dbReference>
<feature type="domain" description="Chorismate-utilising enzyme C-terminal" evidence="7">
    <location>
        <begin position="180"/>
        <end position="432"/>
    </location>
</feature>
<accession>A0A0U5H3T5</accession>
<dbReference type="Proteomes" id="UP000066737">
    <property type="component" value="Chromosome I"/>
</dbReference>
<dbReference type="Gene3D" id="3.60.120.10">
    <property type="entry name" value="Anthranilate synthase"/>
    <property type="match status" value="1"/>
</dbReference>
<evidence type="ECO:0000313" key="9">
    <source>
        <dbReference type="Proteomes" id="UP000066737"/>
    </source>
</evidence>
<evidence type="ECO:0000313" key="8">
    <source>
        <dbReference type="EMBL" id="CQH55828.1"/>
    </source>
</evidence>
<dbReference type="STRING" id="1407499.HHUB_2287"/>
<dbReference type="GeneID" id="26658933"/>